<dbReference type="Gene3D" id="1.10.1670.10">
    <property type="entry name" value="Helix-hairpin-Helix base-excision DNA repair enzymes (C-terminal)"/>
    <property type="match status" value="1"/>
</dbReference>
<evidence type="ECO:0000256" key="5">
    <source>
        <dbReference type="ARBA" id="ARBA00022023"/>
    </source>
</evidence>
<keyword evidence="13" id="KW-0326">Glycosidase</keyword>
<reference evidence="17" key="1">
    <citation type="journal article" date="2019" name="Int. J. Syst. Evol. Microbiol.">
        <title>The Global Catalogue of Microorganisms (GCM) 10K type strain sequencing project: providing services to taxonomists for standard genome sequencing and annotation.</title>
        <authorList>
            <consortium name="The Broad Institute Genomics Platform"/>
            <consortium name="The Broad Institute Genome Sequencing Center for Infectious Disease"/>
            <person name="Wu L."/>
            <person name="Ma J."/>
        </authorList>
    </citation>
    <scope>NUCLEOTIDE SEQUENCE [LARGE SCALE GENOMIC DNA]</scope>
    <source>
        <strain evidence="17">CGMCC 1.16455</strain>
    </source>
</reference>
<dbReference type="PANTHER" id="PTHR42944:SF1">
    <property type="entry name" value="ADENINE DNA GLYCOSYLASE"/>
    <property type="match status" value="1"/>
</dbReference>
<evidence type="ECO:0000313" key="17">
    <source>
        <dbReference type="Proteomes" id="UP001595937"/>
    </source>
</evidence>
<evidence type="ECO:0000256" key="3">
    <source>
        <dbReference type="ARBA" id="ARBA00008343"/>
    </source>
</evidence>
<dbReference type="GeneID" id="303295626"/>
<dbReference type="SMART" id="SM00525">
    <property type="entry name" value="FES"/>
    <property type="match status" value="1"/>
</dbReference>
<feature type="domain" description="HhH-GPD" evidence="15">
    <location>
        <begin position="78"/>
        <end position="230"/>
    </location>
</feature>
<comment type="cofactor">
    <cofactor evidence="2">
        <name>[4Fe-4S] cluster</name>
        <dbReference type="ChEBI" id="CHEBI:49883"/>
    </cofactor>
</comment>
<keyword evidence="10" id="KW-0408">Iron</keyword>
<dbReference type="PANTHER" id="PTHR42944">
    <property type="entry name" value="ADENINE DNA GLYCOSYLASE"/>
    <property type="match status" value="1"/>
</dbReference>
<dbReference type="SUPFAM" id="SSF48150">
    <property type="entry name" value="DNA-glycosylase"/>
    <property type="match status" value="1"/>
</dbReference>
<evidence type="ECO:0000256" key="4">
    <source>
        <dbReference type="ARBA" id="ARBA00012045"/>
    </source>
</evidence>
<keyword evidence="11" id="KW-0411">Iron-sulfur</keyword>
<evidence type="ECO:0000256" key="12">
    <source>
        <dbReference type="ARBA" id="ARBA00023204"/>
    </source>
</evidence>
<evidence type="ECO:0000256" key="8">
    <source>
        <dbReference type="ARBA" id="ARBA00022763"/>
    </source>
</evidence>
<dbReference type="InterPro" id="IPR004036">
    <property type="entry name" value="Endonuclease-III-like_CS2"/>
</dbReference>
<name>A0ABW0FED3_9MICO</name>
<dbReference type="EMBL" id="JBHSLN010000016">
    <property type="protein sequence ID" value="MFC5296916.1"/>
    <property type="molecule type" value="Genomic_DNA"/>
</dbReference>
<proteinExistence type="inferred from homology"/>
<keyword evidence="7" id="KW-0479">Metal-binding</keyword>
<dbReference type="InterPro" id="IPR044298">
    <property type="entry name" value="MIG/MutY"/>
</dbReference>
<evidence type="ECO:0000256" key="9">
    <source>
        <dbReference type="ARBA" id="ARBA00022801"/>
    </source>
</evidence>
<keyword evidence="12" id="KW-0234">DNA repair</keyword>
<feature type="region of interest" description="Disordered" evidence="14">
    <location>
        <begin position="1"/>
        <end position="38"/>
    </location>
</feature>
<dbReference type="Pfam" id="PF00633">
    <property type="entry name" value="HHH"/>
    <property type="match status" value="1"/>
</dbReference>
<dbReference type="CDD" id="cd00056">
    <property type="entry name" value="ENDO3c"/>
    <property type="match status" value="1"/>
</dbReference>
<comment type="catalytic activity">
    <reaction evidence="1">
        <text>Hydrolyzes free adenine bases from 7,8-dihydro-8-oxoguanine:adenine mismatched double-stranded DNA, leaving an apurinic site.</text>
        <dbReference type="EC" id="3.2.2.31"/>
    </reaction>
</comment>
<evidence type="ECO:0000256" key="6">
    <source>
        <dbReference type="ARBA" id="ARBA00022485"/>
    </source>
</evidence>
<evidence type="ECO:0000313" key="16">
    <source>
        <dbReference type="EMBL" id="MFC5296916.1"/>
    </source>
</evidence>
<accession>A0ABW0FED3</accession>
<evidence type="ECO:0000256" key="1">
    <source>
        <dbReference type="ARBA" id="ARBA00000843"/>
    </source>
</evidence>
<dbReference type="PROSITE" id="PS01155">
    <property type="entry name" value="ENDONUCLEASE_III_2"/>
    <property type="match status" value="1"/>
</dbReference>
<evidence type="ECO:0000256" key="2">
    <source>
        <dbReference type="ARBA" id="ARBA00001966"/>
    </source>
</evidence>
<protein>
    <recommendedName>
        <fullName evidence="5">Adenine DNA glycosylase</fullName>
        <ecNumber evidence="4">3.2.2.31</ecNumber>
    </recommendedName>
</protein>
<feature type="compositionally biased region" description="Basic and acidic residues" evidence="14">
    <location>
        <begin position="8"/>
        <end position="27"/>
    </location>
</feature>
<dbReference type="InterPro" id="IPR003265">
    <property type="entry name" value="HhH-GPD_domain"/>
</dbReference>
<dbReference type="InterPro" id="IPR011257">
    <property type="entry name" value="DNA_glycosylase"/>
</dbReference>
<dbReference type="InterPro" id="IPR003651">
    <property type="entry name" value="Endonuclease3_FeS-loop_motif"/>
</dbReference>
<dbReference type="EC" id="3.2.2.31" evidence="4"/>
<evidence type="ECO:0000256" key="11">
    <source>
        <dbReference type="ARBA" id="ARBA00023014"/>
    </source>
</evidence>
<dbReference type="Gene3D" id="1.10.340.30">
    <property type="entry name" value="Hypothetical protein, domain 2"/>
    <property type="match status" value="1"/>
</dbReference>
<dbReference type="InterPro" id="IPR023170">
    <property type="entry name" value="HhH_base_excis_C"/>
</dbReference>
<keyword evidence="9" id="KW-0378">Hydrolase</keyword>
<keyword evidence="17" id="KW-1185">Reference proteome</keyword>
<gene>
    <name evidence="16" type="ORF">ACFPK8_05285</name>
</gene>
<keyword evidence="6" id="KW-0004">4Fe-4S</keyword>
<organism evidence="16 17">
    <name type="scientific">Brachybacterium tyrofermentans</name>
    <dbReference type="NCBI Taxonomy" id="47848"/>
    <lineage>
        <taxon>Bacteria</taxon>
        <taxon>Bacillati</taxon>
        <taxon>Actinomycetota</taxon>
        <taxon>Actinomycetes</taxon>
        <taxon>Micrococcales</taxon>
        <taxon>Dermabacteraceae</taxon>
        <taxon>Brachybacterium</taxon>
    </lineage>
</organism>
<dbReference type="Proteomes" id="UP001595937">
    <property type="component" value="Unassembled WGS sequence"/>
</dbReference>
<dbReference type="InterPro" id="IPR000445">
    <property type="entry name" value="HhH_motif"/>
</dbReference>
<keyword evidence="8" id="KW-0227">DNA damage</keyword>
<evidence type="ECO:0000256" key="7">
    <source>
        <dbReference type="ARBA" id="ARBA00022723"/>
    </source>
</evidence>
<evidence type="ECO:0000256" key="10">
    <source>
        <dbReference type="ARBA" id="ARBA00023004"/>
    </source>
</evidence>
<evidence type="ECO:0000256" key="13">
    <source>
        <dbReference type="ARBA" id="ARBA00023295"/>
    </source>
</evidence>
<sequence length="329" mass="35784">MTGAHAPHHLDAGRDREVPPRVGRVEPDPPLVAEGTTDDPTLETIIDTVIDWFGHHGRDLPWRHDGTTPWAVLVSEVMLQQTPVVRVLPRWTDWMQRWPTPADLADAPTAEVLRAWDRLGYPRRALRLQECAQMIVREHGGVVPRGIEALRALPGIGEYTAAAVTAFAHRERAVVVDTNIRRVLARSVQGLALPAPSYSAAERALATRSLPPQPPRSVAWNQAVMELGALVCTARSPRCAQCPLAEAGCAWVAAGSPAAPEGSRRRQAFEGTDRQLRGQIMAVLRRDGEATHAALLTLDAADPERVARCEASLVADGLAVRSAGRLRLP</sequence>
<evidence type="ECO:0000256" key="14">
    <source>
        <dbReference type="SAM" id="MobiDB-lite"/>
    </source>
</evidence>
<comment type="similarity">
    <text evidence="3">Belongs to the Nth/MutY family.</text>
</comment>
<dbReference type="RefSeq" id="WP_343921917.1">
    <property type="nucleotide sequence ID" value="NZ_BAAAIR010000003.1"/>
</dbReference>
<evidence type="ECO:0000259" key="15">
    <source>
        <dbReference type="SMART" id="SM00478"/>
    </source>
</evidence>
<comment type="caution">
    <text evidence="16">The sequence shown here is derived from an EMBL/GenBank/DDBJ whole genome shotgun (WGS) entry which is preliminary data.</text>
</comment>
<dbReference type="Pfam" id="PF10576">
    <property type="entry name" value="EndIII_4Fe-2S"/>
    <property type="match status" value="1"/>
</dbReference>
<dbReference type="SMART" id="SM00478">
    <property type="entry name" value="ENDO3c"/>
    <property type="match status" value="1"/>
</dbReference>
<dbReference type="Pfam" id="PF00730">
    <property type="entry name" value="HhH-GPD"/>
    <property type="match status" value="1"/>
</dbReference>